<dbReference type="Pfam" id="PF20150">
    <property type="entry name" value="2EXR"/>
    <property type="match status" value="1"/>
</dbReference>
<proteinExistence type="predicted"/>
<reference evidence="3" key="1">
    <citation type="journal article" date="2011" name="PLoS Genet.">
        <title>Genomic analysis of the necrotrophic fungal pathogens Sclerotinia sclerotiorum and Botrytis cinerea.</title>
        <authorList>
            <person name="Amselem J."/>
            <person name="Cuomo C.A."/>
            <person name="van Kan J.A."/>
            <person name="Viaud M."/>
            <person name="Benito E.P."/>
            <person name="Couloux A."/>
            <person name="Coutinho P.M."/>
            <person name="de Vries R.P."/>
            <person name="Dyer P.S."/>
            <person name="Fillinger S."/>
            <person name="Fournier E."/>
            <person name="Gout L."/>
            <person name="Hahn M."/>
            <person name="Kohn L."/>
            <person name="Lapalu N."/>
            <person name="Plummer K.M."/>
            <person name="Pradier J.M."/>
            <person name="Quevillon E."/>
            <person name="Sharon A."/>
            <person name="Simon A."/>
            <person name="ten Have A."/>
            <person name="Tudzynski B."/>
            <person name="Tudzynski P."/>
            <person name="Wincker P."/>
            <person name="Andrew M."/>
            <person name="Anthouard V."/>
            <person name="Beever R.E."/>
            <person name="Beffa R."/>
            <person name="Benoit I."/>
            <person name="Bouzid O."/>
            <person name="Brault B."/>
            <person name="Chen Z."/>
            <person name="Choquer M."/>
            <person name="Collemare J."/>
            <person name="Cotton P."/>
            <person name="Danchin E.G."/>
            <person name="Da Silva C."/>
            <person name="Gautier A."/>
            <person name="Giraud C."/>
            <person name="Giraud T."/>
            <person name="Gonzalez C."/>
            <person name="Grossetete S."/>
            <person name="Guldener U."/>
            <person name="Henrissat B."/>
            <person name="Howlett B.J."/>
            <person name="Kodira C."/>
            <person name="Kretschmer M."/>
            <person name="Lappartient A."/>
            <person name="Leroch M."/>
            <person name="Levis C."/>
            <person name="Mauceli E."/>
            <person name="Neuveglise C."/>
            <person name="Oeser B."/>
            <person name="Pearson M."/>
            <person name="Poulain J."/>
            <person name="Poussereau N."/>
            <person name="Quesneville H."/>
            <person name="Rascle C."/>
            <person name="Schumacher J."/>
            <person name="Segurens B."/>
            <person name="Sexton A."/>
            <person name="Silva E."/>
            <person name="Sirven C."/>
            <person name="Soanes D.M."/>
            <person name="Talbot N.J."/>
            <person name="Templeton M."/>
            <person name="Yandava C."/>
            <person name="Yarden O."/>
            <person name="Zeng Q."/>
            <person name="Rollins J.A."/>
            <person name="Lebrun M.H."/>
            <person name="Dickman M."/>
        </authorList>
    </citation>
    <scope>NUCLEOTIDE SEQUENCE [LARGE SCALE GENOMIC DNA]</scope>
    <source>
        <strain evidence="3">T4</strain>
    </source>
</reference>
<evidence type="ECO:0000259" key="1">
    <source>
        <dbReference type="Pfam" id="PF20150"/>
    </source>
</evidence>
<name>G2YDA6_BOTF4</name>
<dbReference type="InParanoid" id="G2YDA6"/>
<protein>
    <recommendedName>
        <fullName evidence="1">2EXR domain-containing protein</fullName>
    </recommendedName>
</protein>
<dbReference type="EMBL" id="FQ790321">
    <property type="protein sequence ID" value="CCD49754.1"/>
    <property type="molecule type" value="Genomic_DNA"/>
</dbReference>
<dbReference type="InterPro" id="IPR045518">
    <property type="entry name" value="2EXR"/>
</dbReference>
<dbReference type="OrthoDB" id="3484685at2759"/>
<dbReference type="AlphaFoldDB" id="G2YDA6"/>
<accession>G2YDA6</accession>
<sequence>MSGFEATSKSFMKVPEMRLAIWDRIDPHHLGRIYMEKSSIPLSDDRCWKAKVSFDPGSPAISNPSVLHICAESRDYFIREKGYTLLSRCLISPIYLNYSRDQLWFDSLSRLWRYAKNVSYRHRLEIRNCQMSEEKMQPYKIRKLGMRLTERNKIERFSARIMIHIMKRLTELEEITFELPKDRFEDYKAILDGKLRSFVENMQDHNVPATRVPPRLIYITQEVAAPPENI</sequence>
<dbReference type="Proteomes" id="UP000008177">
    <property type="component" value="Unplaced contigs"/>
</dbReference>
<feature type="domain" description="2EXR" evidence="1">
    <location>
        <begin position="15"/>
        <end position="102"/>
    </location>
</feature>
<gene>
    <name evidence="2" type="ORF">BofuT4_P094620.1</name>
</gene>
<evidence type="ECO:0000313" key="2">
    <source>
        <dbReference type="EMBL" id="CCD49754.1"/>
    </source>
</evidence>
<dbReference type="HOGENOM" id="CLU_1204612_0_0_1"/>
<organism evidence="2 3">
    <name type="scientific">Botryotinia fuckeliana (strain T4)</name>
    <name type="common">Noble rot fungus</name>
    <name type="synonym">Botrytis cinerea</name>
    <dbReference type="NCBI Taxonomy" id="999810"/>
    <lineage>
        <taxon>Eukaryota</taxon>
        <taxon>Fungi</taxon>
        <taxon>Dikarya</taxon>
        <taxon>Ascomycota</taxon>
        <taxon>Pezizomycotina</taxon>
        <taxon>Leotiomycetes</taxon>
        <taxon>Helotiales</taxon>
        <taxon>Sclerotiniaceae</taxon>
        <taxon>Botrytis</taxon>
    </lineage>
</organism>
<evidence type="ECO:0000313" key="3">
    <source>
        <dbReference type="Proteomes" id="UP000008177"/>
    </source>
</evidence>